<name>A0A1D3CRD8_9EIME</name>
<feature type="compositionally biased region" description="Polar residues" evidence="1">
    <location>
        <begin position="105"/>
        <end position="117"/>
    </location>
</feature>
<gene>
    <name evidence="2" type="ORF">cyc_00704</name>
</gene>
<feature type="region of interest" description="Disordered" evidence="1">
    <location>
        <begin position="394"/>
        <end position="451"/>
    </location>
</feature>
<dbReference type="Proteomes" id="UP000095192">
    <property type="component" value="Unassembled WGS sequence"/>
</dbReference>
<feature type="compositionally biased region" description="Basic and acidic residues" evidence="1">
    <location>
        <begin position="42"/>
        <end position="61"/>
    </location>
</feature>
<accession>A0A1D3CRD8</accession>
<comment type="caution">
    <text evidence="2">The sequence shown here is derived from an EMBL/GenBank/DDBJ whole genome shotgun (WGS) entry which is preliminary data.</text>
</comment>
<feature type="region of interest" description="Disordered" evidence="1">
    <location>
        <begin position="1"/>
        <end position="133"/>
    </location>
</feature>
<evidence type="ECO:0000313" key="2">
    <source>
        <dbReference type="EMBL" id="OEH73742.1"/>
    </source>
</evidence>
<dbReference type="VEuPathDB" id="ToxoDB:LOC34617832"/>
<evidence type="ECO:0000313" key="3">
    <source>
        <dbReference type="Proteomes" id="UP000095192"/>
    </source>
</evidence>
<proteinExistence type="predicted"/>
<sequence>MQQLLPSDQQQQHQQQPQAAGACEVQTEAASGADVSVAAAAEQHKILHGEYAESSDVREPLQQHYHPPQESRSQSVESPQPEAAQQQRALPPQQSQHKGRDTVRNRQGFQGSSQAVSSCRGRGGKIHRSSAPDCGSAAAAAVPATVALAPDSSQCRDGYCGGHAETVKVPRSSATSSTAPLPRQRDMQQEEALDRRIQAISANNREVEKRHRIVRLPVGLRRSSLVINLSEPLARKGAGAFRVSPRPRLLGLSPLPVGCSPALAAAAVANTGWKQRQLLWTLWDMILQQTQRRRLPLHLPVVGLLGRALAAGQGSVREFTSRTRLELQMVPPTPPGGFREKRRILKQTAGITNIGSSNIRNLAGQQLRHPPVQTSPLRQRAVLQGAFPAWTVKAGAALKPQTRERRAKQSGHRRHDPSQHQQQSHGAEGPRTTAATSAWRPQGASKASRGLSQIHGVSAITHQSDGVIGASGADLPLAPMELSVPPVSAAADEE</sequence>
<dbReference type="InParanoid" id="A0A1D3CRD8"/>
<feature type="compositionally biased region" description="Low complexity" evidence="1">
    <location>
        <begin position="1"/>
        <end position="18"/>
    </location>
</feature>
<feature type="compositionally biased region" description="Low complexity" evidence="1">
    <location>
        <begin position="29"/>
        <end position="41"/>
    </location>
</feature>
<feature type="compositionally biased region" description="Basic residues" evidence="1">
    <location>
        <begin position="405"/>
        <end position="415"/>
    </location>
</feature>
<protein>
    <submittedName>
        <fullName evidence="2">Uncharacterized protein</fullName>
    </submittedName>
</protein>
<dbReference type="VEuPathDB" id="ToxoDB:cyc_00704"/>
<feature type="region of interest" description="Disordered" evidence="1">
    <location>
        <begin position="169"/>
        <end position="189"/>
    </location>
</feature>
<organism evidence="2 3">
    <name type="scientific">Cyclospora cayetanensis</name>
    <dbReference type="NCBI Taxonomy" id="88456"/>
    <lineage>
        <taxon>Eukaryota</taxon>
        <taxon>Sar</taxon>
        <taxon>Alveolata</taxon>
        <taxon>Apicomplexa</taxon>
        <taxon>Conoidasida</taxon>
        <taxon>Coccidia</taxon>
        <taxon>Eucoccidiorida</taxon>
        <taxon>Eimeriorina</taxon>
        <taxon>Eimeriidae</taxon>
        <taxon>Cyclospora</taxon>
    </lineage>
</organism>
<evidence type="ECO:0000256" key="1">
    <source>
        <dbReference type="SAM" id="MobiDB-lite"/>
    </source>
</evidence>
<dbReference type="EMBL" id="JROU02002250">
    <property type="protein sequence ID" value="OEH73742.1"/>
    <property type="molecule type" value="Genomic_DNA"/>
</dbReference>
<reference evidence="2 3" key="1">
    <citation type="journal article" date="2016" name="BMC Genomics">
        <title>Comparative genomics reveals Cyclospora cayetanensis possesses coccidia-like metabolism and invasion components but unique surface antigens.</title>
        <authorList>
            <person name="Liu S."/>
            <person name="Wang L."/>
            <person name="Zheng H."/>
            <person name="Xu Z."/>
            <person name="Roellig D.M."/>
            <person name="Li N."/>
            <person name="Frace M.A."/>
            <person name="Tang K."/>
            <person name="Arrowood M.J."/>
            <person name="Moss D.M."/>
            <person name="Zhang L."/>
            <person name="Feng Y."/>
            <person name="Xiao L."/>
        </authorList>
    </citation>
    <scope>NUCLEOTIDE SEQUENCE [LARGE SCALE GENOMIC DNA]</scope>
    <source>
        <strain evidence="2 3">CHN_HEN01</strain>
    </source>
</reference>
<keyword evidence="3" id="KW-1185">Reference proteome</keyword>
<feature type="compositionally biased region" description="Low complexity" evidence="1">
    <location>
        <begin position="79"/>
        <end position="96"/>
    </location>
</feature>
<dbReference type="AlphaFoldDB" id="A0A1D3CRD8"/>